<reference evidence="15" key="2">
    <citation type="submission" date="2015-02" db="UniProtKB">
        <authorList>
            <consortium name="EnsemblMetazoa"/>
        </authorList>
    </citation>
    <scope>IDENTIFICATION</scope>
</reference>
<protein>
    <recommendedName>
        <fullName evidence="14">GP-PDE domain-containing protein</fullName>
    </recommendedName>
</protein>
<sequence length="327" mass="37895">MMNLNPSTQKPLNSNPNPSITAFIIMMALISIFFGYIVTSLVLFKYPNLLHRRKEMKFHCRHISHRGGAAENLENTILAFEHALKLNSDMIETDVHLTKDAQVVVSHDNNLFRVSGVNVNISDLNFNELPLLKTEIPIDFDFGKLSTGKSDRKIPLLKELFEKFPTTPINIDIKTNNDQLITEVVSNLIRQFNRESITVWGNASDTITKKCYKTNPEIPFLFSSKRVLQLLFLTYSGLLPFFPIRESCLEVFMPSIIHKLLMKKALFEHLNKRGIQTYLWVLNEEEEFERAFRLKATGVMTDYPTRLREYLDKNPQFHSRKRMENVG</sequence>
<evidence type="ECO:0000256" key="4">
    <source>
        <dbReference type="ARBA" id="ARBA00022801"/>
    </source>
</evidence>
<feature type="domain" description="GP-PDE" evidence="14">
    <location>
        <begin position="60"/>
        <end position="311"/>
    </location>
</feature>
<dbReference type="CDD" id="cd08612">
    <property type="entry name" value="GDPD_GDE4"/>
    <property type="match status" value="1"/>
</dbReference>
<keyword evidence="3 13" id="KW-0812">Transmembrane</keyword>
<comment type="catalytic activity">
    <reaction evidence="9">
        <text>N-(5Z,8Z,11Z,14Z-eicosatetraenoyl)-1-(9Z-octadecenoyl)-sn-glycero-3-phosphoethanolamine + H2O = N-(5Z,8Z,11Z,14Z-eicosatetraenoyl)-ethanolamine + 1-(9Z-octadecenoyl)-sn-glycero-3-phosphate + H(+)</text>
        <dbReference type="Rhea" id="RHEA:45544"/>
        <dbReference type="ChEBI" id="CHEBI:2700"/>
        <dbReference type="ChEBI" id="CHEBI:15377"/>
        <dbReference type="ChEBI" id="CHEBI:15378"/>
        <dbReference type="ChEBI" id="CHEBI:74544"/>
        <dbReference type="ChEBI" id="CHEBI:85223"/>
    </reaction>
    <physiologicalReaction direction="left-to-right" evidence="9">
        <dbReference type="Rhea" id="RHEA:45545"/>
    </physiologicalReaction>
</comment>
<dbReference type="GO" id="GO:0004622">
    <property type="term" value="F:phosphatidylcholine lysophospholipase activity"/>
    <property type="evidence" value="ECO:0007669"/>
    <property type="project" value="TreeGrafter"/>
</dbReference>
<keyword evidence="4" id="KW-0378">Hydrolase</keyword>
<evidence type="ECO:0000256" key="6">
    <source>
        <dbReference type="ARBA" id="ARBA00023098"/>
    </source>
</evidence>
<evidence type="ECO:0000256" key="1">
    <source>
        <dbReference type="ARBA" id="ARBA00004370"/>
    </source>
</evidence>
<dbReference type="AlphaFoldDB" id="T1J2N3"/>
<dbReference type="OMA" id="VHVWTID"/>
<name>T1J2N3_STRMM</name>
<comment type="similarity">
    <text evidence="2">Belongs to the glycerophosphoryl diester phosphodiesterase family.</text>
</comment>
<accession>T1J2N3</accession>
<evidence type="ECO:0000256" key="11">
    <source>
        <dbReference type="ARBA" id="ARBA00048580"/>
    </source>
</evidence>
<evidence type="ECO:0000256" key="10">
    <source>
        <dbReference type="ARBA" id="ARBA00047538"/>
    </source>
</evidence>
<comment type="catalytic activity">
    <reaction evidence="8">
        <text>1-O-hexadecyl-sn-glycero-3-phosphocholine + H2O = 1-O-hexadecyl-sn-glycero-3-phosphate + choline + H(+)</text>
        <dbReference type="Rhea" id="RHEA:41143"/>
        <dbReference type="ChEBI" id="CHEBI:15354"/>
        <dbReference type="ChEBI" id="CHEBI:15377"/>
        <dbReference type="ChEBI" id="CHEBI:15378"/>
        <dbReference type="ChEBI" id="CHEBI:64496"/>
        <dbReference type="ChEBI" id="CHEBI:77580"/>
    </reaction>
    <physiologicalReaction direction="left-to-right" evidence="8">
        <dbReference type="Rhea" id="RHEA:41144"/>
    </physiologicalReaction>
</comment>
<dbReference type="GO" id="GO:0005789">
    <property type="term" value="C:endoplasmic reticulum membrane"/>
    <property type="evidence" value="ECO:0007669"/>
    <property type="project" value="TreeGrafter"/>
</dbReference>
<dbReference type="GO" id="GO:0046475">
    <property type="term" value="P:glycerophospholipid catabolic process"/>
    <property type="evidence" value="ECO:0007669"/>
    <property type="project" value="TreeGrafter"/>
</dbReference>
<comment type="catalytic activity">
    <reaction evidence="11">
        <text>1-O-(1Z-octadecenyl)-sn-glycero-3-phospho-N-hexadecanoyl-ethanolamine + H2O = 1-O-(1Z-octadecenyl)-sn-glycero-3-phosphate + N-hexadecanoylethanolamine + H(+)</text>
        <dbReference type="Rhea" id="RHEA:53184"/>
        <dbReference type="ChEBI" id="CHEBI:15377"/>
        <dbReference type="ChEBI" id="CHEBI:15378"/>
        <dbReference type="ChEBI" id="CHEBI:71464"/>
        <dbReference type="ChEBI" id="CHEBI:137009"/>
        <dbReference type="ChEBI" id="CHEBI:137017"/>
    </reaction>
    <physiologicalReaction direction="left-to-right" evidence="11">
        <dbReference type="Rhea" id="RHEA:53185"/>
    </physiologicalReaction>
</comment>
<dbReference type="GO" id="GO:0008081">
    <property type="term" value="F:phosphoric diester hydrolase activity"/>
    <property type="evidence" value="ECO:0007669"/>
    <property type="project" value="InterPro"/>
</dbReference>
<keyword evidence="7 13" id="KW-0472">Membrane</keyword>
<dbReference type="SUPFAM" id="SSF51695">
    <property type="entry name" value="PLC-like phosphodiesterases"/>
    <property type="match status" value="1"/>
</dbReference>
<evidence type="ECO:0000256" key="2">
    <source>
        <dbReference type="ARBA" id="ARBA00007277"/>
    </source>
</evidence>
<dbReference type="Proteomes" id="UP000014500">
    <property type="component" value="Unassembled WGS sequence"/>
</dbReference>
<proteinExistence type="inferred from homology"/>
<comment type="subcellular location">
    <subcellularLocation>
        <location evidence="1">Membrane</location>
    </subcellularLocation>
</comment>
<dbReference type="PhylomeDB" id="T1J2N3"/>
<evidence type="ECO:0000256" key="5">
    <source>
        <dbReference type="ARBA" id="ARBA00022989"/>
    </source>
</evidence>
<comment type="catalytic activity">
    <reaction evidence="10">
        <text>N-hexadecanoyl-1-(9Z-octadecenoyl)-sn-glycero-3-phosphoethanolamine + H2O = N-hexadecanoylethanolamine + 1-(9Z-octadecenoyl)-sn-glycero-3-phosphate + H(+)</text>
        <dbReference type="Rhea" id="RHEA:53168"/>
        <dbReference type="ChEBI" id="CHEBI:15377"/>
        <dbReference type="ChEBI" id="CHEBI:15378"/>
        <dbReference type="ChEBI" id="CHEBI:71464"/>
        <dbReference type="ChEBI" id="CHEBI:74544"/>
        <dbReference type="ChEBI" id="CHEBI:85217"/>
    </reaction>
    <physiologicalReaction direction="left-to-right" evidence="10">
        <dbReference type="Rhea" id="RHEA:53169"/>
    </physiologicalReaction>
</comment>
<dbReference type="InterPro" id="IPR030395">
    <property type="entry name" value="GP_PDE_dom"/>
</dbReference>
<dbReference type="Pfam" id="PF03009">
    <property type="entry name" value="GDPD"/>
    <property type="match status" value="1"/>
</dbReference>
<dbReference type="HOGENOM" id="CLU_030006_5_0_1"/>
<dbReference type="PANTHER" id="PTHR42758">
    <property type="entry name" value="PHOSPHATIDYLGLYCEROL PHOSPHOLIPASE C"/>
    <property type="match status" value="1"/>
</dbReference>
<evidence type="ECO:0000256" key="7">
    <source>
        <dbReference type="ARBA" id="ARBA00023136"/>
    </source>
</evidence>
<reference evidence="16" key="1">
    <citation type="submission" date="2011-05" db="EMBL/GenBank/DDBJ databases">
        <authorList>
            <person name="Richards S.R."/>
            <person name="Qu J."/>
            <person name="Jiang H."/>
            <person name="Jhangiani S.N."/>
            <person name="Agravi P."/>
            <person name="Goodspeed R."/>
            <person name="Gross S."/>
            <person name="Mandapat C."/>
            <person name="Jackson L."/>
            <person name="Mathew T."/>
            <person name="Pu L."/>
            <person name="Thornton R."/>
            <person name="Saada N."/>
            <person name="Wilczek-Boney K.B."/>
            <person name="Lee S."/>
            <person name="Kovar C."/>
            <person name="Wu Y."/>
            <person name="Scherer S.E."/>
            <person name="Worley K.C."/>
            <person name="Muzny D.M."/>
            <person name="Gibbs R."/>
        </authorList>
    </citation>
    <scope>NUCLEOTIDE SEQUENCE</scope>
    <source>
        <strain evidence="16">Brora</strain>
    </source>
</reference>
<dbReference type="InterPro" id="IPR052271">
    <property type="entry name" value="GDPD-Related"/>
</dbReference>
<dbReference type="EMBL" id="JH431806">
    <property type="status" value="NOT_ANNOTATED_CDS"/>
    <property type="molecule type" value="Genomic_DNA"/>
</dbReference>
<keyword evidence="6" id="KW-0443">Lipid metabolism</keyword>
<evidence type="ECO:0000256" key="13">
    <source>
        <dbReference type="SAM" id="Phobius"/>
    </source>
</evidence>
<evidence type="ECO:0000313" key="15">
    <source>
        <dbReference type="EnsemblMetazoa" id="SMAR007831-PA"/>
    </source>
</evidence>
<comment type="catalytic activity">
    <reaction evidence="12">
        <text>N,1-di-(9Z-octadecenoyl)-sn-glycero-3-phosphoethanolamine + H2O = N-(9Z-octadecenoyl) ethanolamine + 1-(9Z-octadecenoyl)-sn-glycero-3-phosphate + H(+)</text>
        <dbReference type="Rhea" id="RHEA:56460"/>
        <dbReference type="ChEBI" id="CHEBI:15377"/>
        <dbReference type="ChEBI" id="CHEBI:15378"/>
        <dbReference type="ChEBI" id="CHEBI:71466"/>
        <dbReference type="ChEBI" id="CHEBI:74544"/>
        <dbReference type="ChEBI" id="CHEBI:85222"/>
    </reaction>
    <physiologicalReaction direction="left-to-right" evidence="12">
        <dbReference type="Rhea" id="RHEA:56461"/>
    </physiologicalReaction>
</comment>
<evidence type="ECO:0000313" key="16">
    <source>
        <dbReference type="Proteomes" id="UP000014500"/>
    </source>
</evidence>
<feature type="transmembrane region" description="Helical" evidence="13">
    <location>
        <begin position="20"/>
        <end position="44"/>
    </location>
</feature>
<dbReference type="eggNOG" id="KOG2258">
    <property type="taxonomic scope" value="Eukaryota"/>
</dbReference>
<evidence type="ECO:0000256" key="12">
    <source>
        <dbReference type="ARBA" id="ARBA00048947"/>
    </source>
</evidence>
<organism evidence="15 16">
    <name type="scientific">Strigamia maritima</name>
    <name type="common">European centipede</name>
    <name type="synonym">Geophilus maritimus</name>
    <dbReference type="NCBI Taxonomy" id="126957"/>
    <lineage>
        <taxon>Eukaryota</taxon>
        <taxon>Metazoa</taxon>
        <taxon>Ecdysozoa</taxon>
        <taxon>Arthropoda</taxon>
        <taxon>Myriapoda</taxon>
        <taxon>Chilopoda</taxon>
        <taxon>Pleurostigmophora</taxon>
        <taxon>Geophilomorpha</taxon>
        <taxon>Linotaeniidae</taxon>
        <taxon>Strigamia</taxon>
    </lineage>
</organism>
<keyword evidence="16" id="KW-1185">Reference proteome</keyword>
<dbReference type="STRING" id="126957.T1J2N3"/>
<evidence type="ECO:0000256" key="9">
    <source>
        <dbReference type="ARBA" id="ARBA00047392"/>
    </source>
</evidence>
<dbReference type="PROSITE" id="PS51704">
    <property type="entry name" value="GP_PDE"/>
    <property type="match status" value="1"/>
</dbReference>
<dbReference type="FunFam" id="3.20.20.190:FF:000017">
    <property type="entry name" value="glycerophosphodiester phosphodiesterase domain-containing protein 1"/>
    <property type="match status" value="1"/>
</dbReference>
<dbReference type="EnsemblMetazoa" id="SMAR007831-RA">
    <property type="protein sequence ID" value="SMAR007831-PA"/>
    <property type="gene ID" value="SMAR007831"/>
</dbReference>
<evidence type="ECO:0000256" key="3">
    <source>
        <dbReference type="ARBA" id="ARBA00022692"/>
    </source>
</evidence>
<dbReference type="InterPro" id="IPR017946">
    <property type="entry name" value="PLC-like_Pdiesterase_TIM-brl"/>
</dbReference>
<keyword evidence="5 13" id="KW-1133">Transmembrane helix</keyword>
<dbReference type="PANTHER" id="PTHR42758:SF2">
    <property type="entry name" value="PHOSPHATIDYLGLYCEROL PHOSPHOLIPASE C"/>
    <property type="match status" value="1"/>
</dbReference>
<dbReference type="Gene3D" id="3.20.20.190">
    <property type="entry name" value="Phosphatidylinositol (PI) phosphodiesterase"/>
    <property type="match status" value="1"/>
</dbReference>
<evidence type="ECO:0000259" key="14">
    <source>
        <dbReference type="PROSITE" id="PS51704"/>
    </source>
</evidence>
<evidence type="ECO:0000256" key="8">
    <source>
        <dbReference type="ARBA" id="ARBA00036083"/>
    </source>
</evidence>